<comment type="caution">
    <text evidence="1">The sequence shown here is derived from an EMBL/GenBank/DDBJ whole genome shotgun (WGS) entry which is preliminary data.</text>
</comment>
<organism evidence="1 2">
    <name type="scientific">Sporolactobacillus shoreae</name>
    <dbReference type="NCBI Taxonomy" id="1465501"/>
    <lineage>
        <taxon>Bacteria</taxon>
        <taxon>Bacillati</taxon>
        <taxon>Bacillota</taxon>
        <taxon>Bacilli</taxon>
        <taxon>Bacillales</taxon>
        <taxon>Sporolactobacillaceae</taxon>
        <taxon>Sporolactobacillus</taxon>
    </lineage>
</organism>
<dbReference type="OrthoDB" id="2991693at2"/>
<dbReference type="RefSeq" id="WP_135349311.1">
    <property type="nucleotide sequence ID" value="NZ_SRJD01000017.1"/>
</dbReference>
<name>A0A4Z0GJN9_9BACL</name>
<keyword evidence="2" id="KW-1185">Reference proteome</keyword>
<sequence>MQTPDYGGLSIREVNDKMDLMFLEIDQLENKVTRRVEDQIDFHCSECRIPMLASAKQLMIVEQAIWRLKKPKAGNQNAEWKAGRISAWKKKAVFPV</sequence>
<gene>
    <name evidence="1" type="ORF">E4665_13460</name>
</gene>
<evidence type="ECO:0000313" key="2">
    <source>
        <dbReference type="Proteomes" id="UP000298347"/>
    </source>
</evidence>
<accession>A0A4Z0GJN9</accession>
<dbReference type="EMBL" id="SRJD01000017">
    <property type="protein sequence ID" value="TGA97042.1"/>
    <property type="molecule type" value="Genomic_DNA"/>
</dbReference>
<dbReference type="AlphaFoldDB" id="A0A4Z0GJN9"/>
<reference evidence="1 2" key="1">
    <citation type="journal article" date="2015" name="Int. J. Syst. Evol. Microbiol.">
        <title>Sporolactobacillus shoreae sp. nov. and Sporolactobacillus spathodeae sp. nov., two spore-forming lactic acid bacteria isolated from tree barks in Thailand.</title>
        <authorList>
            <person name="Thamacharoensuk T."/>
            <person name="Kitahara M."/>
            <person name="Ohkuma M."/>
            <person name="Thongchul N."/>
            <person name="Tanasupawat S."/>
        </authorList>
    </citation>
    <scope>NUCLEOTIDE SEQUENCE [LARGE SCALE GENOMIC DNA]</scope>
    <source>
        <strain evidence="1 2">BK92</strain>
    </source>
</reference>
<dbReference type="Proteomes" id="UP000298347">
    <property type="component" value="Unassembled WGS sequence"/>
</dbReference>
<proteinExistence type="predicted"/>
<evidence type="ECO:0000313" key="1">
    <source>
        <dbReference type="EMBL" id="TGA97042.1"/>
    </source>
</evidence>
<protein>
    <submittedName>
        <fullName evidence="1">Uncharacterized protein</fullName>
    </submittedName>
</protein>